<evidence type="ECO:0000256" key="1">
    <source>
        <dbReference type="ARBA" id="ARBA00023125"/>
    </source>
</evidence>
<sequence>MKTTIGALKRAIKKVLKAVDCASCAIKVESGALSVIAMSAQASVKILVPAQGNAGDCCAVIGAKQAGAILGSVLDCTECTIEAIEQGAQLVFGGARIKLMRPAGANDGIDLFDAPADGDKRVVFETSGRDFAGLMAGPVQYAAKSDVRYYLVGVHATCDAGALRLTGSNGFMLCTAAGAIDASASMVDCIVPHTAADSIGAVFGADERITVCQLGKDANLRLLMHSETIQWNTALVAGKFPDFRRVMPGPKRIGQCKLSRDALSAAVSRVLAASGDVFVALHLTRKGLEVRSVDGEQCEVFATDTSVDKDVRVTVTGQLLVQAIDALETPAVQLSLDGKDQHAKIVLNPVEGTVKDWLGFLMQAKV</sequence>
<organism evidence="2 3">
    <name type="scientific">Verminephrobacter eiseniae (strain EF01-2)</name>
    <dbReference type="NCBI Taxonomy" id="391735"/>
    <lineage>
        <taxon>Bacteria</taxon>
        <taxon>Pseudomonadati</taxon>
        <taxon>Pseudomonadota</taxon>
        <taxon>Betaproteobacteria</taxon>
        <taxon>Burkholderiales</taxon>
        <taxon>Comamonadaceae</taxon>
        <taxon>Verminephrobacter</taxon>
    </lineage>
</organism>
<dbReference type="RefSeq" id="WP_011811429.1">
    <property type="nucleotide sequence ID" value="NC_008786.1"/>
</dbReference>
<evidence type="ECO:0000313" key="3">
    <source>
        <dbReference type="Proteomes" id="UP000000374"/>
    </source>
</evidence>
<dbReference type="InterPro" id="IPR001001">
    <property type="entry name" value="DNA_polIII_beta"/>
</dbReference>
<dbReference type="Gene3D" id="3.70.10.10">
    <property type="match status" value="1"/>
</dbReference>
<protein>
    <submittedName>
        <fullName evidence="2">DNA polymerase sliding clamp subunit-like protein</fullName>
    </submittedName>
</protein>
<name>A1WP83_VEREI</name>
<dbReference type="AlphaFoldDB" id="A1WP83"/>
<dbReference type="STRING" id="391735.Veis_3725"/>
<dbReference type="GO" id="GO:0009360">
    <property type="term" value="C:DNA polymerase III complex"/>
    <property type="evidence" value="ECO:0007669"/>
    <property type="project" value="InterPro"/>
</dbReference>
<dbReference type="OrthoDB" id="8421503at2"/>
<dbReference type="KEGG" id="vei:Veis_3725"/>
<dbReference type="GO" id="GO:0003677">
    <property type="term" value="F:DNA binding"/>
    <property type="evidence" value="ECO:0007669"/>
    <property type="project" value="UniProtKB-KW"/>
</dbReference>
<dbReference type="GeneID" id="76462103"/>
<dbReference type="GO" id="GO:0006271">
    <property type="term" value="P:DNA strand elongation involved in DNA replication"/>
    <property type="evidence" value="ECO:0007669"/>
    <property type="project" value="TreeGrafter"/>
</dbReference>
<dbReference type="PANTHER" id="PTHR30478">
    <property type="entry name" value="DNA POLYMERASE III SUBUNIT BETA"/>
    <property type="match status" value="1"/>
</dbReference>
<keyword evidence="1" id="KW-0238">DNA-binding</keyword>
<dbReference type="SMART" id="SM00480">
    <property type="entry name" value="POL3Bc"/>
    <property type="match status" value="1"/>
</dbReference>
<dbReference type="Gene3D" id="3.10.150.10">
    <property type="entry name" value="DNA Polymerase III, subunit A, domain 2"/>
    <property type="match status" value="1"/>
</dbReference>
<dbReference type="eggNOG" id="COG0592">
    <property type="taxonomic scope" value="Bacteria"/>
</dbReference>
<dbReference type="PANTHER" id="PTHR30478:SF0">
    <property type="entry name" value="BETA SLIDING CLAMP"/>
    <property type="match status" value="1"/>
</dbReference>
<dbReference type="Proteomes" id="UP000000374">
    <property type="component" value="Chromosome"/>
</dbReference>
<reference evidence="3" key="1">
    <citation type="submission" date="2006-12" db="EMBL/GenBank/DDBJ databases">
        <title>Complete sequence of chromosome 1 of Verminephrobacter eiseniae EF01-2.</title>
        <authorList>
            <person name="Copeland A."/>
            <person name="Lucas S."/>
            <person name="Lapidus A."/>
            <person name="Barry K."/>
            <person name="Detter J.C."/>
            <person name="Glavina del Rio T."/>
            <person name="Dalin E."/>
            <person name="Tice H."/>
            <person name="Pitluck S."/>
            <person name="Chertkov O."/>
            <person name="Brettin T."/>
            <person name="Bruce D."/>
            <person name="Han C."/>
            <person name="Tapia R."/>
            <person name="Gilna P."/>
            <person name="Schmutz J."/>
            <person name="Larimer F."/>
            <person name="Land M."/>
            <person name="Hauser L."/>
            <person name="Kyrpides N."/>
            <person name="Kim E."/>
            <person name="Stahl D."/>
            <person name="Richardson P."/>
        </authorList>
    </citation>
    <scope>NUCLEOTIDE SEQUENCE [LARGE SCALE GENOMIC DNA]</scope>
    <source>
        <strain evidence="3">EF01-2</strain>
    </source>
</reference>
<accession>A1WP83</accession>
<gene>
    <name evidence="2" type="ordered locus">Veis_3725</name>
</gene>
<evidence type="ECO:0000313" key="2">
    <source>
        <dbReference type="EMBL" id="ABM59440.1"/>
    </source>
</evidence>
<dbReference type="EMBL" id="CP000542">
    <property type="protein sequence ID" value="ABM59440.1"/>
    <property type="molecule type" value="Genomic_DNA"/>
</dbReference>
<dbReference type="HOGENOM" id="CLU_756355_0_0_4"/>
<proteinExistence type="predicted"/>
<keyword evidence="3" id="KW-1185">Reference proteome</keyword>